<keyword evidence="3" id="KW-0805">Transcription regulation</keyword>
<evidence type="ECO:0000256" key="3">
    <source>
        <dbReference type="ARBA" id="ARBA00023015"/>
    </source>
</evidence>
<keyword evidence="4" id="KW-0804">Transcription</keyword>
<keyword evidence="5" id="KW-0539">Nucleus</keyword>
<dbReference type="GO" id="GO:0006351">
    <property type="term" value="P:DNA-templated transcription"/>
    <property type="evidence" value="ECO:0007669"/>
    <property type="project" value="InterPro"/>
</dbReference>
<evidence type="ECO:0000256" key="2">
    <source>
        <dbReference type="ARBA" id="ARBA00022723"/>
    </source>
</evidence>
<organism evidence="7 8">
    <name type="scientific">Clathrospora elynae</name>
    <dbReference type="NCBI Taxonomy" id="706981"/>
    <lineage>
        <taxon>Eukaryota</taxon>
        <taxon>Fungi</taxon>
        <taxon>Dikarya</taxon>
        <taxon>Ascomycota</taxon>
        <taxon>Pezizomycotina</taxon>
        <taxon>Dothideomycetes</taxon>
        <taxon>Pleosporomycetidae</taxon>
        <taxon>Pleosporales</taxon>
        <taxon>Diademaceae</taxon>
        <taxon>Clathrospora</taxon>
    </lineage>
</organism>
<keyword evidence="8" id="KW-1185">Reference proteome</keyword>
<dbReference type="PANTHER" id="PTHR47338">
    <property type="entry name" value="ZN(II)2CYS6 TRANSCRIPTION FACTOR (EUROFUNG)-RELATED"/>
    <property type="match status" value="1"/>
</dbReference>
<dbReference type="PANTHER" id="PTHR47338:SF10">
    <property type="entry name" value="TRANSCRIPTION FACTOR DOMAIN-CONTAINING PROTEIN-RELATED"/>
    <property type="match status" value="1"/>
</dbReference>
<evidence type="ECO:0000313" key="8">
    <source>
        <dbReference type="Proteomes" id="UP000800038"/>
    </source>
</evidence>
<proteinExistence type="predicted"/>
<dbReference type="AlphaFoldDB" id="A0A6A5T277"/>
<feature type="domain" description="Xylanolytic transcriptional activator regulatory" evidence="6">
    <location>
        <begin position="161"/>
        <end position="259"/>
    </location>
</feature>
<dbReference type="Pfam" id="PF04082">
    <property type="entry name" value="Fungal_trans"/>
    <property type="match status" value="1"/>
</dbReference>
<keyword evidence="2" id="KW-0479">Metal-binding</keyword>
<name>A0A6A5T277_9PLEO</name>
<accession>A0A6A5T277</accession>
<dbReference type="SMART" id="SM00906">
    <property type="entry name" value="Fungal_trans"/>
    <property type="match status" value="1"/>
</dbReference>
<evidence type="ECO:0000313" key="7">
    <source>
        <dbReference type="EMBL" id="KAF1946328.1"/>
    </source>
</evidence>
<dbReference type="GO" id="GO:0000981">
    <property type="term" value="F:DNA-binding transcription factor activity, RNA polymerase II-specific"/>
    <property type="evidence" value="ECO:0007669"/>
    <property type="project" value="InterPro"/>
</dbReference>
<gene>
    <name evidence="7" type="ORF">EJ02DRAFT_249808</name>
</gene>
<dbReference type="GO" id="GO:0005634">
    <property type="term" value="C:nucleus"/>
    <property type="evidence" value="ECO:0007669"/>
    <property type="project" value="UniProtKB-SubCell"/>
</dbReference>
<dbReference type="GO" id="GO:0003677">
    <property type="term" value="F:DNA binding"/>
    <property type="evidence" value="ECO:0007669"/>
    <property type="project" value="InterPro"/>
</dbReference>
<evidence type="ECO:0000256" key="4">
    <source>
        <dbReference type="ARBA" id="ARBA00023163"/>
    </source>
</evidence>
<sequence length="521" mass="58975">MQFPGLNFDLTCSGAPANIDTLIGYPTPGSATLQQDDSVDFEASLLENFQLPHKQVLIQLVDLFFEHLCHMFPCFHKKSFIAKVRSGDMEIEAPLLLYAICAVTARYHPDDSVKRRGKDWYEQARFSYELTRRIHHPALRTLQAVPLLVFHAYTIGDFSASWLFLGKAWRQAVVLGMNRMDASHAVAMGLTRLDATAGDDRIYCLEKSEGKTLVEREEYRRALWLLFMMDRMHAWPTGWPAAITETQFKVDIPIADTLLQALDPELEESPYANILFTRNLSRLIASSSSANHPLNLFHYIAIAHILLGRVAELIHSLHNVPDTLEYADDCAELDAHIVRFRLSLPRQATYVLEAPPADRGHVVWLHITLNTMAILLHYRCSKNVPVSNTASQFTLAVIAARNTAQIVKDASRISTELLLSAHIGSSLYVAACVLVIQWRLTGDESLKEDIELFGLVFERMDEVFSFLGLKFKFALEHDLKRSEGDLMSLRERGFRGLLADCSKWEHVKEGVKRRGIDIDIS</sequence>
<protein>
    <recommendedName>
        <fullName evidence="6">Xylanolytic transcriptional activator regulatory domain-containing protein</fullName>
    </recommendedName>
</protein>
<dbReference type="InterPro" id="IPR007219">
    <property type="entry name" value="XnlR_reg_dom"/>
</dbReference>
<dbReference type="GO" id="GO:0008270">
    <property type="term" value="F:zinc ion binding"/>
    <property type="evidence" value="ECO:0007669"/>
    <property type="project" value="InterPro"/>
</dbReference>
<dbReference type="Proteomes" id="UP000800038">
    <property type="component" value="Unassembled WGS sequence"/>
</dbReference>
<evidence type="ECO:0000256" key="1">
    <source>
        <dbReference type="ARBA" id="ARBA00004123"/>
    </source>
</evidence>
<dbReference type="InterPro" id="IPR050815">
    <property type="entry name" value="TF_fung"/>
</dbReference>
<dbReference type="CDD" id="cd12148">
    <property type="entry name" value="fungal_TF_MHR"/>
    <property type="match status" value="1"/>
</dbReference>
<reference evidence="7" key="1">
    <citation type="journal article" date="2020" name="Stud. Mycol.">
        <title>101 Dothideomycetes genomes: a test case for predicting lifestyles and emergence of pathogens.</title>
        <authorList>
            <person name="Haridas S."/>
            <person name="Albert R."/>
            <person name="Binder M."/>
            <person name="Bloem J."/>
            <person name="Labutti K."/>
            <person name="Salamov A."/>
            <person name="Andreopoulos B."/>
            <person name="Baker S."/>
            <person name="Barry K."/>
            <person name="Bills G."/>
            <person name="Bluhm B."/>
            <person name="Cannon C."/>
            <person name="Castanera R."/>
            <person name="Culley D."/>
            <person name="Daum C."/>
            <person name="Ezra D."/>
            <person name="Gonzalez J."/>
            <person name="Henrissat B."/>
            <person name="Kuo A."/>
            <person name="Liang C."/>
            <person name="Lipzen A."/>
            <person name="Lutzoni F."/>
            <person name="Magnuson J."/>
            <person name="Mondo S."/>
            <person name="Nolan M."/>
            <person name="Ohm R."/>
            <person name="Pangilinan J."/>
            <person name="Park H.-J."/>
            <person name="Ramirez L."/>
            <person name="Alfaro M."/>
            <person name="Sun H."/>
            <person name="Tritt A."/>
            <person name="Yoshinaga Y."/>
            <person name="Zwiers L.-H."/>
            <person name="Turgeon B."/>
            <person name="Goodwin S."/>
            <person name="Spatafora J."/>
            <person name="Crous P."/>
            <person name="Grigoriev I."/>
        </authorList>
    </citation>
    <scope>NUCLEOTIDE SEQUENCE</scope>
    <source>
        <strain evidence="7">CBS 161.51</strain>
    </source>
</reference>
<comment type="subcellular location">
    <subcellularLocation>
        <location evidence="1">Nucleus</location>
    </subcellularLocation>
</comment>
<dbReference type="OrthoDB" id="2943660at2759"/>
<dbReference type="EMBL" id="ML976004">
    <property type="protein sequence ID" value="KAF1946328.1"/>
    <property type="molecule type" value="Genomic_DNA"/>
</dbReference>
<evidence type="ECO:0000259" key="6">
    <source>
        <dbReference type="SMART" id="SM00906"/>
    </source>
</evidence>
<evidence type="ECO:0000256" key="5">
    <source>
        <dbReference type="ARBA" id="ARBA00023242"/>
    </source>
</evidence>